<sequence>MSDSEHSTVTYTSVSEDDLDMGSPGIEVPIFEVPPSPDYIPGPEGPPSPDYFLPVDDEVFPAEEQPLPAADSPTHQSPGYIPESDPEEDLEEDDEEDPEEDPADYPADRGDDDDAEDEHISPPEPCKQIRQRDCTTNSDSCRLRFDESSGFTASYEACRPTNFLGPECEVGALQDAGMSERLGYGIMDTRDDPCLVAIPEIVTDHPRGGPNQRVIELSSLFTKRMRIIYSQLWRCSEAGGDYRSAESRQRARQLVETLKIVKSLKAQMTELQRQQGPAKDPAEPELPRRQKMAPSEEGPQEPRGQGSHPSRLVPTPTESPQLPHPFIDPTTTNFGSLAQLQAMNDRGSTAGVKASTAYDPEMVMDTINPQELGAMKDERTIRISILAERQAENKRKIEDTPRNNQTQQPNKRQNTGRAYAAGNGDRRPYEGAKPRCPKCNFNHYGPCTPSCTNCKKPGHLAKDCRSRPATANNNNRNNNNNNNRNNNNQRAQGANTNAIVCFECGAPGLFYLML</sequence>
<evidence type="ECO:0000313" key="4">
    <source>
        <dbReference type="EMBL" id="GJS86595.1"/>
    </source>
</evidence>
<feature type="compositionally biased region" description="Acidic residues" evidence="2">
    <location>
        <begin position="84"/>
        <end position="103"/>
    </location>
</feature>
<reference evidence="4" key="1">
    <citation type="journal article" date="2022" name="Int. J. Mol. Sci.">
        <title>Draft Genome of Tanacetum Coccineum: Genomic Comparison of Closely Related Tanacetum-Family Plants.</title>
        <authorList>
            <person name="Yamashiro T."/>
            <person name="Shiraishi A."/>
            <person name="Nakayama K."/>
            <person name="Satake H."/>
        </authorList>
    </citation>
    <scope>NUCLEOTIDE SEQUENCE</scope>
</reference>
<feature type="compositionally biased region" description="Low complexity" evidence="2">
    <location>
        <begin position="469"/>
        <end position="490"/>
    </location>
</feature>
<name>A0ABQ4Z961_9ASTR</name>
<accession>A0ABQ4Z961</accession>
<reference evidence="4" key="2">
    <citation type="submission" date="2022-01" db="EMBL/GenBank/DDBJ databases">
        <authorList>
            <person name="Yamashiro T."/>
            <person name="Shiraishi A."/>
            <person name="Satake H."/>
            <person name="Nakayama K."/>
        </authorList>
    </citation>
    <scope>NUCLEOTIDE SEQUENCE</scope>
</reference>
<feature type="region of interest" description="Disordered" evidence="2">
    <location>
        <begin position="392"/>
        <end position="431"/>
    </location>
</feature>
<evidence type="ECO:0000313" key="5">
    <source>
        <dbReference type="Proteomes" id="UP001151760"/>
    </source>
</evidence>
<feature type="region of interest" description="Disordered" evidence="2">
    <location>
        <begin position="462"/>
        <end position="490"/>
    </location>
</feature>
<dbReference type="Gene3D" id="4.10.60.10">
    <property type="entry name" value="Zinc finger, CCHC-type"/>
    <property type="match status" value="1"/>
</dbReference>
<keyword evidence="1" id="KW-0863">Zinc-finger</keyword>
<feature type="compositionally biased region" description="Basic and acidic residues" evidence="2">
    <location>
        <begin position="392"/>
        <end position="401"/>
    </location>
</feature>
<dbReference type="EMBL" id="BQNB010011134">
    <property type="protein sequence ID" value="GJS86595.1"/>
    <property type="molecule type" value="Genomic_DNA"/>
</dbReference>
<feature type="region of interest" description="Disordered" evidence="2">
    <location>
        <begin position="1"/>
        <end position="133"/>
    </location>
</feature>
<protein>
    <submittedName>
        <fullName evidence="4">Reverse transcriptase domain-containing protein</fullName>
    </submittedName>
</protein>
<keyword evidence="1" id="KW-0479">Metal-binding</keyword>
<dbReference type="InterPro" id="IPR001878">
    <property type="entry name" value="Znf_CCHC"/>
</dbReference>
<dbReference type="GO" id="GO:0003964">
    <property type="term" value="F:RNA-directed DNA polymerase activity"/>
    <property type="evidence" value="ECO:0007669"/>
    <property type="project" value="UniProtKB-KW"/>
</dbReference>
<feature type="compositionally biased region" description="Pro residues" evidence="2">
    <location>
        <begin position="32"/>
        <end position="49"/>
    </location>
</feature>
<dbReference type="Proteomes" id="UP001151760">
    <property type="component" value="Unassembled WGS sequence"/>
</dbReference>
<evidence type="ECO:0000256" key="1">
    <source>
        <dbReference type="PROSITE-ProRule" id="PRU00047"/>
    </source>
</evidence>
<keyword evidence="4" id="KW-0695">RNA-directed DNA polymerase</keyword>
<dbReference type="Pfam" id="PF00098">
    <property type="entry name" value="zf-CCHC"/>
    <property type="match status" value="1"/>
</dbReference>
<keyword evidence="4" id="KW-0548">Nucleotidyltransferase</keyword>
<organism evidence="4 5">
    <name type="scientific">Tanacetum coccineum</name>
    <dbReference type="NCBI Taxonomy" id="301880"/>
    <lineage>
        <taxon>Eukaryota</taxon>
        <taxon>Viridiplantae</taxon>
        <taxon>Streptophyta</taxon>
        <taxon>Embryophyta</taxon>
        <taxon>Tracheophyta</taxon>
        <taxon>Spermatophyta</taxon>
        <taxon>Magnoliopsida</taxon>
        <taxon>eudicotyledons</taxon>
        <taxon>Gunneridae</taxon>
        <taxon>Pentapetalae</taxon>
        <taxon>asterids</taxon>
        <taxon>campanulids</taxon>
        <taxon>Asterales</taxon>
        <taxon>Asteraceae</taxon>
        <taxon>Asteroideae</taxon>
        <taxon>Anthemideae</taxon>
        <taxon>Anthemidinae</taxon>
        <taxon>Tanacetum</taxon>
    </lineage>
</organism>
<feature type="region of interest" description="Disordered" evidence="2">
    <location>
        <begin position="269"/>
        <end position="325"/>
    </location>
</feature>
<keyword evidence="4" id="KW-0808">Transferase</keyword>
<comment type="caution">
    <text evidence="4">The sequence shown here is derived from an EMBL/GenBank/DDBJ whole genome shotgun (WGS) entry which is preliminary data.</text>
</comment>
<evidence type="ECO:0000259" key="3">
    <source>
        <dbReference type="PROSITE" id="PS50158"/>
    </source>
</evidence>
<evidence type="ECO:0000256" key="2">
    <source>
        <dbReference type="SAM" id="MobiDB-lite"/>
    </source>
</evidence>
<keyword evidence="5" id="KW-1185">Reference proteome</keyword>
<keyword evidence="1" id="KW-0862">Zinc</keyword>
<feature type="domain" description="CCHC-type" evidence="3">
    <location>
        <begin position="451"/>
        <end position="466"/>
    </location>
</feature>
<proteinExistence type="predicted"/>
<gene>
    <name evidence="4" type="ORF">Tco_0769231</name>
</gene>
<dbReference type="SMART" id="SM00343">
    <property type="entry name" value="ZnF_C2HC"/>
    <property type="match status" value="1"/>
</dbReference>
<dbReference type="PROSITE" id="PS50158">
    <property type="entry name" value="ZF_CCHC"/>
    <property type="match status" value="1"/>
</dbReference>
<feature type="compositionally biased region" description="Polar residues" evidence="2">
    <location>
        <begin position="402"/>
        <end position="416"/>
    </location>
</feature>